<feature type="compositionally biased region" description="Polar residues" evidence="1">
    <location>
        <begin position="1"/>
        <end position="16"/>
    </location>
</feature>
<reference evidence="2 3" key="1">
    <citation type="journal article" date="2019" name="Sci. Rep.">
        <title>Orb-weaving spider Araneus ventricosus genome elucidates the spidroin gene catalogue.</title>
        <authorList>
            <person name="Kono N."/>
            <person name="Nakamura H."/>
            <person name="Ohtoshi R."/>
            <person name="Moran D.A.P."/>
            <person name="Shinohara A."/>
            <person name="Yoshida Y."/>
            <person name="Fujiwara M."/>
            <person name="Mori M."/>
            <person name="Tomita M."/>
            <person name="Arakawa K."/>
        </authorList>
    </citation>
    <scope>NUCLEOTIDE SEQUENCE [LARGE SCALE GENOMIC DNA]</scope>
</reference>
<name>A0A4Y2ILV0_ARAVE</name>
<feature type="region of interest" description="Disordered" evidence="1">
    <location>
        <begin position="1"/>
        <end position="43"/>
    </location>
</feature>
<dbReference type="AlphaFoldDB" id="A0A4Y2ILV0"/>
<protein>
    <submittedName>
        <fullName evidence="2">Uncharacterized protein</fullName>
    </submittedName>
</protein>
<evidence type="ECO:0000313" key="3">
    <source>
        <dbReference type="Proteomes" id="UP000499080"/>
    </source>
</evidence>
<dbReference type="EMBL" id="BGPR01002770">
    <property type="protein sequence ID" value="GBM78687.1"/>
    <property type="molecule type" value="Genomic_DNA"/>
</dbReference>
<evidence type="ECO:0000313" key="2">
    <source>
        <dbReference type="EMBL" id="GBM78687.1"/>
    </source>
</evidence>
<organism evidence="2 3">
    <name type="scientific">Araneus ventricosus</name>
    <name type="common">Orbweaver spider</name>
    <name type="synonym">Epeira ventricosa</name>
    <dbReference type="NCBI Taxonomy" id="182803"/>
    <lineage>
        <taxon>Eukaryota</taxon>
        <taxon>Metazoa</taxon>
        <taxon>Ecdysozoa</taxon>
        <taxon>Arthropoda</taxon>
        <taxon>Chelicerata</taxon>
        <taxon>Arachnida</taxon>
        <taxon>Araneae</taxon>
        <taxon>Araneomorphae</taxon>
        <taxon>Entelegynae</taxon>
        <taxon>Araneoidea</taxon>
        <taxon>Araneidae</taxon>
        <taxon>Araneus</taxon>
    </lineage>
</organism>
<evidence type="ECO:0000256" key="1">
    <source>
        <dbReference type="SAM" id="MobiDB-lite"/>
    </source>
</evidence>
<accession>A0A4Y2ILV0</accession>
<keyword evidence="3" id="KW-1185">Reference proteome</keyword>
<sequence>MSSKRPSQPDNRNTESPFPAVASGFLNDSGRHDNSSTEAGAFWPITDPSRRRYVLSLVMGLRGPPLLCPRGRRVPAYLSGSN</sequence>
<gene>
    <name evidence="2" type="ORF">AVEN_244359_1</name>
</gene>
<dbReference type="Proteomes" id="UP000499080">
    <property type="component" value="Unassembled WGS sequence"/>
</dbReference>
<proteinExistence type="predicted"/>
<comment type="caution">
    <text evidence="2">The sequence shown here is derived from an EMBL/GenBank/DDBJ whole genome shotgun (WGS) entry which is preliminary data.</text>
</comment>